<dbReference type="HOGENOM" id="CLU_094654_0_0_1"/>
<reference evidence="3" key="1">
    <citation type="journal article" date="2014" name="Genome Announc.">
        <title>Genome sequence and annotation of Acremonium chrysogenum, producer of the beta-lactam antibiotic cephalosporin C.</title>
        <authorList>
            <person name="Terfehr D."/>
            <person name="Dahlmann T.A."/>
            <person name="Specht T."/>
            <person name="Zadra I."/>
            <person name="Kuernsteiner H."/>
            <person name="Kueck U."/>
        </authorList>
    </citation>
    <scope>NUCLEOTIDE SEQUENCE [LARGE SCALE GENOMIC DNA]</scope>
    <source>
        <strain evidence="3">ATCC 11550 / CBS 779.69 / DSM 880 / IAM 14645 / JCM 23072 / IMI 49137</strain>
    </source>
</reference>
<sequence length="242" mass="27348">MYSSESKARKPIIRMDPDCAICCSPAQAACDCEAKGLERAIKEAEDRIMRPIYAEIRSWVRGHAQDYILEYFRLLADRRKKAHSDHLENMNTQAWYHYNAPPHPQSIIDARQALKRGIDEDWQASVQRYPEVLSYFFSLVELTLPSDEDPVVRDPPLGGLNGQRKVARRVAGEPGHGGPPALAASAYAHGGGVLPPRTPPPPLDRHDRYERRTPAPREKRSARHSLPPQHAPYNFSSHAPYM</sequence>
<dbReference type="Proteomes" id="UP000029964">
    <property type="component" value="Unassembled WGS sequence"/>
</dbReference>
<dbReference type="AlphaFoldDB" id="A0A086SUR0"/>
<comment type="caution">
    <text evidence="2">The sequence shown here is derived from an EMBL/GenBank/DDBJ whole genome shotgun (WGS) entry which is preliminary data.</text>
</comment>
<keyword evidence="3" id="KW-1185">Reference proteome</keyword>
<accession>A0A086SUR0</accession>
<feature type="compositionally biased region" description="Basic and acidic residues" evidence="1">
    <location>
        <begin position="203"/>
        <end position="219"/>
    </location>
</feature>
<dbReference type="OrthoDB" id="5409477at2759"/>
<name>A0A086SUR0_HAPC1</name>
<gene>
    <name evidence="2" type="ORF">ACRE_084630</name>
</gene>
<protein>
    <submittedName>
        <fullName evidence="2">Uncharacterized protein</fullName>
    </submittedName>
</protein>
<dbReference type="EMBL" id="JPKY01000163">
    <property type="protein sequence ID" value="KFH40842.1"/>
    <property type="molecule type" value="Genomic_DNA"/>
</dbReference>
<proteinExistence type="predicted"/>
<evidence type="ECO:0000313" key="3">
    <source>
        <dbReference type="Proteomes" id="UP000029964"/>
    </source>
</evidence>
<evidence type="ECO:0000256" key="1">
    <source>
        <dbReference type="SAM" id="MobiDB-lite"/>
    </source>
</evidence>
<evidence type="ECO:0000313" key="2">
    <source>
        <dbReference type="EMBL" id="KFH40842.1"/>
    </source>
</evidence>
<organism evidence="2 3">
    <name type="scientific">Hapsidospora chrysogenum (strain ATCC 11550 / CBS 779.69 / DSM 880 / IAM 14645 / JCM 23072 / IMI 49137)</name>
    <name type="common">Acremonium chrysogenum</name>
    <dbReference type="NCBI Taxonomy" id="857340"/>
    <lineage>
        <taxon>Eukaryota</taxon>
        <taxon>Fungi</taxon>
        <taxon>Dikarya</taxon>
        <taxon>Ascomycota</taxon>
        <taxon>Pezizomycotina</taxon>
        <taxon>Sordariomycetes</taxon>
        <taxon>Hypocreomycetidae</taxon>
        <taxon>Hypocreales</taxon>
        <taxon>Bionectriaceae</taxon>
        <taxon>Hapsidospora</taxon>
    </lineage>
</organism>
<feature type="region of interest" description="Disordered" evidence="1">
    <location>
        <begin position="168"/>
        <end position="242"/>
    </location>
</feature>